<feature type="coiled-coil region" evidence="1">
    <location>
        <begin position="201"/>
        <end position="228"/>
    </location>
</feature>
<protein>
    <submittedName>
        <fullName evidence="2">Uncharacterized protein</fullName>
    </submittedName>
</protein>
<reference evidence="3" key="1">
    <citation type="submission" date="2019-02" db="EMBL/GenBank/DDBJ databases">
        <title>Draft genome sequence of Sphaerospermopsis reniformis NIES-1949.</title>
        <authorList>
            <person name="Yamaguchi H."/>
            <person name="Suzuki S."/>
            <person name="Kawachi M."/>
        </authorList>
    </citation>
    <scope>NUCLEOTIDE SEQUENCE [LARGE SCALE GENOMIC DNA]</scope>
    <source>
        <strain evidence="3">NIES-1949</strain>
    </source>
</reference>
<keyword evidence="1" id="KW-0175">Coiled coil</keyword>
<comment type="caution">
    <text evidence="2">The sequence shown here is derived from an EMBL/GenBank/DDBJ whole genome shotgun (WGS) entry which is preliminary data.</text>
</comment>
<evidence type="ECO:0000313" key="3">
    <source>
        <dbReference type="Proteomes" id="UP000300142"/>
    </source>
</evidence>
<name>A0A480A4K9_9CYAN</name>
<dbReference type="RefSeq" id="WP_137668560.1">
    <property type="nucleotide sequence ID" value="NZ_BJCE01000172.1"/>
</dbReference>
<proteinExistence type="predicted"/>
<gene>
    <name evidence="2" type="ORF">SR1949_38850</name>
</gene>
<organism evidence="2 3">
    <name type="scientific">Sphaerospermopsis reniformis</name>
    <dbReference type="NCBI Taxonomy" id="531300"/>
    <lineage>
        <taxon>Bacteria</taxon>
        <taxon>Bacillati</taxon>
        <taxon>Cyanobacteriota</taxon>
        <taxon>Cyanophyceae</taxon>
        <taxon>Nostocales</taxon>
        <taxon>Aphanizomenonaceae</taxon>
        <taxon>Sphaerospermopsis</taxon>
    </lineage>
</organism>
<accession>A0A480A4K9</accession>
<sequence length="416" mass="48704">MSDKSFAFEILCINTDDSMVILNEQDLIHSLMANGTLWKSRSQNNNTIVDEKANLKLSIRNVKIDPNLIDDIKSTYLIEVKANYSSLETFRYKLVDYINRQGFGKIYILTDEISSEIACKIYPKINKLENLLRKYVMMFFITKLGFKWWEKTADSKMSQKAKERESNEEKFAPKIDNKVYLIDFKDLGQLIHSQSSGFISREDVIKKVRSLEESVEAIKKLKEQLETNYTKFFKESFQRYQFQAKWQELEKIRNKVAHNNLFVQEDLDQVNKLADSLIEIIQKAIDSIEGFNLELTIDEKAAINEISIDNNIESETQWNLEGDKYKINDEYLKHKKVINEEELLQKLDEREQWAANRDGFVGVSNFVTKFLGNDGFDYKSTYNVIDLLVEKGLVEIYTHNSDSGYFPLKAIKRKRK</sequence>
<dbReference type="EMBL" id="BJCE01000172">
    <property type="protein sequence ID" value="GCL38766.1"/>
    <property type="molecule type" value="Genomic_DNA"/>
</dbReference>
<keyword evidence="3" id="KW-1185">Reference proteome</keyword>
<evidence type="ECO:0000256" key="1">
    <source>
        <dbReference type="SAM" id="Coils"/>
    </source>
</evidence>
<evidence type="ECO:0000313" key="2">
    <source>
        <dbReference type="EMBL" id="GCL38766.1"/>
    </source>
</evidence>
<dbReference type="AlphaFoldDB" id="A0A480A4K9"/>
<dbReference type="Proteomes" id="UP000300142">
    <property type="component" value="Unassembled WGS sequence"/>
</dbReference>